<evidence type="ECO:0000313" key="8">
    <source>
        <dbReference type="Ensembl" id="ENSXCOP00000002142.1"/>
    </source>
</evidence>
<dbReference type="Gene3D" id="2.40.10.10">
    <property type="entry name" value="Trypsin-like serine proteases"/>
    <property type="match status" value="1"/>
</dbReference>
<accession>A0A3B5KUF6</accession>
<keyword evidence="2" id="KW-0732">Signal</keyword>
<evidence type="ECO:0000256" key="3">
    <source>
        <dbReference type="ARBA" id="ARBA00022801"/>
    </source>
</evidence>
<dbReference type="InterPro" id="IPR001254">
    <property type="entry name" value="Trypsin_dom"/>
</dbReference>
<name>A0A3B5KUF6_9TELE</name>
<keyword evidence="5" id="KW-1015">Disulfide bond</keyword>
<dbReference type="Proteomes" id="UP000261380">
    <property type="component" value="Unplaced"/>
</dbReference>
<evidence type="ECO:0000256" key="2">
    <source>
        <dbReference type="ARBA" id="ARBA00022729"/>
    </source>
</evidence>
<dbReference type="GO" id="GO:0006508">
    <property type="term" value="P:proteolysis"/>
    <property type="evidence" value="ECO:0007669"/>
    <property type="project" value="UniProtKB-KW"/>
</dbReference>
<proteinExistence type="predicted"/>
<dbReference type="InterPro" id="IPR018114">
    <property type="entry name" value="TRYPSIN_HIS"/>
</dbReference>
<dbReference type="SUPFAM" id="SSF50494">
    <property type="entry name" value="Trypsin-like serine proteases"/>
    <property type="match status" value="1"/>
</dbReference>
<dbReference type="GO" id="GO:0004252">
    <property type="term" value="F:serine-type endopeptidase activity"/>
    <property type="evidence" value="ECO:0007669"/>
    <property type="project" value="InterPro"/>
</dbReference>
<evidence type="ECO:0000256" key="6">
    <source>
        <dbReference type="ARBA" id="ARBA00023180"/>
    </source>
</evidence>
<dbReference type="Ensembl" id="ENSXCOT00000002173.1">
    <property type="protein sequence ID" value="ENSXCOP00000002142.1"/>
    <property type="gene ID" value="ENSXCOG00000001713.1"/>
</dbReference>
<keyword evidence="6" id="KW-0325">Glycoprotein</keyword>
<dbReference type="AlphaFoldDB" id="A0A3B5KUF6"/>
<keyword evidence="4" id="KW-0720">Serine protease</keyword>
<dbReference type="PROSITE" id="PS00134">
    <property type="entry name" value="TRYPSIN_HIS"/>
    <property type="match status" value="1"/>
</dbReference>
<reference evidence="8" key="2">
    <citation type="submission" date="2025-09" db="UniProtKB">
        <authorList>
            <consortium name="Ensembl"/>
        </authorList>
    </citation>
    <scope>IDENTIFICATION</scope>
</reference>
<keyword evidence="1" id="KW-0645">Protease</keyword>
<reference evidence="8" key="1">
    <citation type="submission" date="2025-08" db="UniProtKB">
        <authorList>
            <consortium name="Ensembl"/>
        </authorList>
    </citation>
    <scope>IDENTIFICATION</scope>
</reference>
<evidence type="ECO:0000256" key="1">
    <source>
        <dbReference type="ARBA" id="ARBA00022670"/>
    </source>
</evidence>
<dbReference type="GeneTree" id="ENSGT00940000166391"/>
<keyword evidence="3" id="KW-0378">Hydrolase</keyword>
<evidence type="ECO:0000259" key="7">
    <source>
        <dbReference type="PROSITE" id="PS50240"/>
    </source>
</evidence>
<dbReference type="PANTHER" id="PTHR24253">
    <property type="entry name" value="TRANSMEMBRANE PROTEASE SERINE"/>
    <property type="match status" value="1"/>
</dbReference>
<protein>
    <recommendedName>
        <fullName evidence="7">Peptidase S1 domain-containing protein</fullName>
    </recommendedName>
</protein>
<sequence>GLRGSNAQVCGRPQLKDRIVGGVDASNGAWPWQIDIQKDNAHICGGSLITQDWVLSAAHCFPNDSIWLPRPQQRQRHRSPAAVQLRVLEQLRPACVFACVGNVVSLWDELLRHGLGKHQGRR</sequence>
<dbReference type="PANTHER" id="PTHR24253:SF144">
    <property type="entry name" value="CHYMOTRYPSIN-LIKE PROTEASE CTRL-1-RELATED"/>
    <property type="match status" value="1"/>
</dbReference>
<organism evidence="8 9">
    <name type="scientific">Xiphophorus couchianus</name>
    <name type="common">Monterrey platyfish</name>
    <dbReference type="NCBI Taxonomy" id="32473"/>
    <lineage>
        <taxon>Eukaryota</taxon>
        <taxon>Metazoa</taxon>
        <taxon>Chordata</taxon>
        <taxon>Craniata</taxon>
        <taxon>Vertebrata</taxon>
        <taxon>Euteleostomi</taxon>
        <taxon>Actinopterygii</taxon>
        <taxon>Neopterygii</taxon>
        <taxon>Teleostei</taxon>
        <taxon>Neoteleostei</taxon>
        <taxon>Acanthomorphata</taxon>
        <taxon>Ovalentaria</taxon>
        <taxon>Atherinomorphae</taxon>
        <taxon>Cyprinodontiformes</taxon>
        <taxon>Poeciliidae</taxon>
        <taxon>Poeciliinae</taxon>
        <taxon>Xiphophorus</taxon>
    </lineage>
</organism>
<evidence type="ECO:0000256" key="5">
    <source>
        <dbReference type="ARBA" id="ARBA00023157"/>
    </source>
</evidence>
<dbReference type="STRING" id="32473.ENSXCOP00000002142"/>
<evidence type="ECO:0000313" key="9">
    <source>
        <dbReference type="Proteomes" id="UP000261380"/>
    </source>
</evidence>
<feature type="domain" description="Peptidase S1" evidence="7">
    <location>
        <begin position="19"/>
        <end position="61"/>
    </location>
</feature>
<evidence type="ECO:0000256" key="4">
    <source>
        <dbReference type="ARBA" id="ARBA00022825"/>
    </source>
</evidence>
<dbReference type="InterPro" id="IPR043504">
    <property type="entry name" value="Peptidase_S1_PA_chymotrypsin"/>
</dbReference>
<dbReference type="InterPro" id="IPR009003">
    <property type="entry name" value="Peptidase_S1_PA"/>
</dbReference>
<dbReference type="Pfam" id="PF00089">
    <property type="entry name" value="Trypsin"/>
    <property type="match status" value="1"/>
</dbReference>
<dbReference type="PROSITE" id="PS50240">
    <property type="entry name" value="TRYPSIN_DOM"/>
    <property type="match status" value="1"/>
</dbReference>
<keyword evidence="9" id="KW-1185">Reference proteome</keyword>